<feature type="transmembrane region" description="Helical" evidence="7">
    <location>
        <begin position="206"/>
        <end position="226"/>
    </location>
</feature>
<evidence type="ECO:0000256" key="4">
    <source>
        <dbReference type="ARBA" id="ARBA00022692"/>
    </source>
</evidence>
<comment type="subcellular location">
    <subcellularLocation>
        <location evidence="1">Cell membrane</location>
        <topology evidence="1">Multi-pass membrane protein</topology>
    </subcellularLocation>
</comment>
<dbReference type="Pfam" id="PF02417">
    <property type="entry name" value="Chromate_transp"/>
    <property type="match status" value="2"/>
</dbReference>
<feature type="transmembrane region" description="Helical" evidence="7">
    <location>
        <begin position="238"/>
        <end position="257"/>
    </location>
</feature>
<dbReference type="PIRSF" id="PIRSF004810">
    <property type="entry name" value="ChrA"/>
    <property type="match status" value="1"/>
</dbReference>
<evidence type="ECO:0000256" key="7">
    <source>
        <dbReference type="SAM" id="Phobius"/>
    </source>
</evidence>
<feature type="transmembrane region" description="Helical" evidence="7">
    <location>
        <begin position="386"/>
        <end position="403"/>
    </location>
</feature>
<dbReference type="NCBIfam" id="TIGR00937">
    <property type="entry name" value="2A51"/>
    <property type="match status" value="1"/>
</dbReference>
<dbReference type="Proteomes" id="UP000308038">
    <property type="component" value="Unassembled WGS sequence"/>
</dbReference>
<dbReference type="InterPro" id="IPR014047">
    <property type="entry name" value="Chr_Tranpt_l_chain"/>
</dbReference>
<evidence type="ECO:0000256" key="6">
    <source>
        <dbReference type="ARBA" id="ARBA00023136"/>
    </source>
</evidence>
<comment type="caution">
    <text evidence="8">The sequence shown here is derived from an EMBL/GenBank/DDBJ whole genome shotgun (WGS) entry which is preliminary data.</text>
</comment>
<feature type="transmembrane region" description="Helical" evidence="7">
    <location>
        <begin position="91"/>
        <end position="112"/>
    </location>
</feature>
<keyword evidence="9" id="KW-1185">Reference proteome</keyword>
<keyword evidence="4 7" id="KW-0812">Transmembrane</keyword>
<feature type="transmembrane region" description="Helical" evidence="7">
    <location>
        <begin position="153"/>
        <end position="186"/>
    </location>
</feature>
<keyword evidence="5 7" id="KW-1133">Transmembrane helix</keyword>
<keyword evidence="6 7" id="KW-0472">Membrane</keyword>
<keyword evidence="3" id="KW-1003">Cell membrane</keyword>
<accession>A0ABY2QG72</accession>
<evidence type="ECO:0000256" key="1">
    <source>
        <dbReference type="ARBA" id="ARBA00004651"/>
    </source>
</evidence>
<feature type="transmembrane region" description="Helical" evidence="7">
    <location>
        <begin position="338"/>
        <end position="355"/>
    </location>
</feature>
<evidence type="ECO:0000313" key="9">
    <source>
        <dbReference type="Proteomes" id="UP000308038"/>
    </source>
</evidence>
<sequence length="404" mass="41159">MGVSGARETIPPDASRVGEVFLAFLKLGLTSFGGPIAHLGYFRDELVLRRKWVSEEAYAELVALCQFLPGPASSQTGFVLGLLRAGPLGALAAWTAFTLPSALLMLAVASGASSLQGAVAAGAIHGLKLVAIVIVAQAVWGMARSLTPNLRRAVIAIAAALVLVLSGGAIGQVAAIIIGGLAGLVLCRDLAASPGDGLPVRVPRRVGVTSMILFAVMLLALPVVSAALGGPGWNMFDIFYRAGALVFGGGHVVLPLLRADLVPTGLMTDDQFLAGYGAAQALPGPLFAIAGYLGPIAAGSAWGALPALLGVFLPGLLIVIGVLPFWSRLRLNPVARSIVAGVNASVVGILAMALYDPLWTTGIRSLADVAAVGVGLVAMMRWHIPPIALVVTMVVFSGAAAAPL</sequence>
<evidence type="ECO:0000256" key="3">
    <source>
        <dbReference type="ARBA" id="ARBA00022475"/>
    </source>
</evidence>
<evidence type="ECO:0000256" key="2">
    <source>
        <dbReference type="ARBA" id="ARBA00005262"/>
    </source>
</evidence>
<proteinExistence type="inferred from homology"/>
<dbReference type="EMBL" id="SSTI01000018">
    <property type="protein sequence ID" value="THG37260.1"/>
    <property type="molecule type" value="Genomic_DNA"/>
</dbReference>
<feature type="transmembrane region" description="Helical" evidence="7">
    <location>
        <begin position="20"/>
        <end position="42"/>
    </location>
</feature>
<reference evidence="8 9" key="1">
    <citation type="submission" date="2019-04" db="EMBL/GenBank/DDBJ databases">
        <title>Microbes associate with the intestines of laboratory mice.</title>
        <authorList>
            <person name="Navarre W."/>
            <person name="Wong E."/>
            <person name="Huang K.C."/>
            <person name="Tropini C."/>
            <person name="Ng K."/>
            <person name="Yu B."/>
        </authorList>
    </citation>
    <scope>NUCLEOTIDE SEQUENCE [LARGE SCALE GENOMIC DNA]</scope>
    <source>
        <strain evidence="8 9">NM83_B4-11</strain>
    </source>
</reference>
<dbReference type="PANTHER" id="PTHR33567">
    <property type="entry name" value="CHROMATE ION TRANSPORTER (EUROFUNG)"/>
    <property type="match status" value="1"/>
</dbReference>
<protein>
    <submittedName>
        <fullName evidence="8">Chromate efflux transporter</fullName>
    </submittedName>
</protein>
<dbReference type="InterPro" id="IPR003370">
    <property type="entry name" value="Chromate_transpt"/>
</dbReference>
<comment type="similarity">
    <text evidence="2">Belongs to the chromate ion transporter (CHR) (TC 2.A.51) family.</text>
</comment>
<evidence type="ECO:0000313" key="8">
    <source>
        <dbReference type="EMBL" id="THG37260.1"/>
    </source>
</evidence>
<dbReference type="PANTHER" id="PTHR33567:SF3">
    <property type="entry name" value="CHROMATE ION TRANSPORTER (EUROFUNG)"/>
    <property type="match status" value="1"/>
</dbReference>
<organism evidence="8 9">
    <name type="scientific">Sphingomonas olei</name>
    <dbReference type="NCBI Taxonomy" id="1886787"/>
    <lineage>
        <taxon>Bacteria</taxon>
        <taxon>Pseudomonadati</taxon>
        <taxon>Pseudomonadota</taxon>
        <taxon>Alphaproteobacteria</taxon>
        <taxon>Sphingomonadales</taxon>
        <taxon>Sphingomonadaceae</taxon>
        <taxon>Sphingomonas</taxon>
    </lineage>
</organism>
<feature type="transmembrane region" description="Helical" evidence="7">
    <location>
        <begin position="301"/>
        <end position="326"/>
    </location>
</feature>
<feature type="transmembrane region" description="Helical" evidence="7">
    <location>
        <begin position="118"/>
        <end position="141"/>
    </location>
</feature>
<name>A0ABY2QG72_9SPHN</name>
<gene>
    <name evidence="8" type="primary">chrA</name>
    <name evidence="8" type="ORF">E5988_15980</name>
</gene>
<evidence type="ECO:0000256" key="5">
    <source>
        <dbReference type="ARBA" id="ARBA00022989"/>
    </source>
</evidence>